<proteinExistence type="predicted"/>
<dbReference type="RefSeq" id="WP_153412814.1">
    <property type="nucleotide sequence ID" value="NZ_WEGK01000011.1"/>
</dbReference>
<keyword evidence="2" id="KW-0732">Signal</keyword>
<feature type="region of interest" description="Disordered" evidence="1">
    <location>
        <begin position="33"/>
        <end position="70"/>
    </location>
</feature>
<dbReference type="Proteomes" id="UP000438448">
    <property type="component" value="Unassembled WGS sequence"/>
</dbReference>
<keyword evidence="4" id="KW-1185">Reference proteome</keyword>
<feature type="signal peptide" evidence="2">
    <location>
        <begin position="1"/>
        <end position="36"/>
    </location>
</feature>
<accession>A0A7K0D7Q9</accession>
<protein>
    <submittedName>
        <fullName evidence="3">Uncharacterized protein</fullName>
    </submittedName>
</protein>
<dbReference type="EMBL" id="WEGK01000011">
    <property type="protein sequence ID" value="MQY21757.1"/>
    <property type="molecule type" value="Genomic_DNA"/>
</dbReference>
<evidence type="ECO:0000313" key="3">
    <source>
        <dbReference type="EMBL" id="MQY21757.1"/>
    </source>
</evidence>
<name>A0A7K0D7Q9_9NOCA</name>
<evidence type="ECO:0000256" key="2">
    <source>
        <dbReference type="SAM" id="SignalP"/>
    </source>
</evidence>
<gene>
    <name evidence="3" type="ORF">NRB20_48700</name>
</gene>
<sequence>MSRNLVPMGARRTLSRAAVALVIVATPIAVAGPALASPGVPLTPESSATTSADPVHGGWGRPGWSRPGWPRPGGWGHHGWGRNPWGGGGWNPGGMYSPYGYGGMYSPYGYGGLSTGSAL</sequence>
<evidence type="ECO:0000313" key="4">
    <source>
        <dbReference type="Proteomes" id="UP000438448"/>
    </source>
</evidence>
<comment type="caution">
    <text evidence="3">The sequence shown here is derived from an EMBL/GenBank/DDBJ whole genome shotgun (WGS) entry which is preliminary data.</text>
</comment>
<dbReference type="AlphaFoldDB" id="A0A7K0D7Q9"/>
<feature type="chain" id="PRO_5029831886" evidence="2">
    <location>
        <begin position="37"/>
        <end position="119"/>
    </location>
</feature>
<organism evidence="3 4">
    <name type="scientific">Nocardia macrotermitis</name>
    <dbReference type="NCBI Taxonomy" id="2585198"/>
    <lineage>
        <taxon>Bacteria</taxon>
        <taxon>Bacillati</taxon>
        <taxon>Actinomycetota</taxon>
        <taxon>Actinomycetes</taxon>
        <taxon>Mycobacteriales</taxon>
        <taxon>Nocardiaceae</taxon>
        <taxon>Nocardia</taxon>
    </lineage>
</organism>
<reference evidence="3 4" key="1">
    <citation type="submission" date="2019-10" db="EMBL/GenBank/DDBJ databases">
        <title>Nocardia macrotermitis sp. nov. and Nocardia aurantia sp. nov., isolated from the gut of fungus growing-termite Macrotermes natalensis.</title>
        <authorList>
            <person name="Benndorf R."/>
            <person name="Schwitalla J."/>
            <person name="Martin K."/>
            <person name="De Beer W."/>
            <person name="Kaster A.-K."/>
            <person name="Vollmers J."/>
            <person name="Poulsen M."/>
            <person name="Beemelmanns C."/>
        </authorList>
    </citation>
    <scope>NUCLEOTIDE SEQUENCE [LARGE SCALE GENOMIC DNA]</scope>
    <source>
        <strain evidence="3 4">RB20</strain>
    </source>
</reference>
<evidence type="ECO:0000256" key="1">
    <source>
        <dbReference type="SAM" id="MobiDB-lite"/>
    </source>
</evidence>